<organism evidence="4 5">
    <name type="scientific">Companilactobacillus nodensis DSM 19682 = JCM 14932 = NBRC 107160</name>
    <dbReference type="NCBI Taxonomy" id="1423775"/>
    <lineage>
        <taxon>Bacteria</taxon>
        <taxon>Bacillati</taxon>
        <taxon>Bacillota</taxon>
        <taxon>Bacilli</taxon>
        <taxon>Lactobacillales</taxon>
        <taxon>Lactobacillaceae</taxon>
        <taxon>Companilactobacillus</taxon>
    </lineage>
</organism>
<keyword evidence="2" id="KW-0472">Membrane</keyword>
<keyword evidence="2" id="KW-1133">Transmembrane helix</keyword>
<evidence type="ECO:0000256" key="1">
    <source>
        <dbReference type="SAM" id="MobiDB-lite"/>
    </source>
</evidence>
<dbReference type="NCBIfam" id="TIGR02167">
    <property type="entry name" value="Liste_lipo_26"/>
    <property type="match status" value="7"/>
</dbReference>
<keyword evidence="5" id="KW-1185">Reference proteome</keyword>
<dbReference type="Pfam" id="PF03217">
    <property type="entry name" value="SlpA"/>
    <property type="match status" value="1"/>
</dbReference>
<evidence type="ECO:0000313" key="5">
    <source>
        <dbReference type="Proteomes" id="UP000051248"/>
    </source>
</evidence>
<dbReference type="SUPFAM" id="SSF52058">
    <property type="entry name" value="L domain-like"/>
    <property type="match status" value="1"/>
</dbReference>
<reference evidence="4 5" key="1">
    <citation type="journal article" date="2015" name="Genome Announc.">
        <title>Expanding the biotechnology potential of lactobacilli through comparative genomics of 213 strains and associated genera.</title>
        <authorList>
            <person name="Sun Z."/>
            <person name="Harris H.M."/>
            <person name="McCann A."/>
            <person name="Guo C."/>
            <person name="Argimon S."/>
            <person name="Zhang W."/>
            <person name="Yang X."/>
            <person name="Jeffery I.B."/>
            <person name="Cooney J.C."/>
            <person name="Kagawa T.F."/>
            <person name="Liu W."/>
            <person name="Song Y."/>
            <person name="Salvetti E."/>
            <person name="Wrobel A."/>
            <person name="Rasinkangas P."/>
            <person name="Parkhill J."/>
            <person name="Rea M.C."/>
            <person name="O'Sullivan O."/>
            <person name="Ritari J."/>
            <person name="Douillard F.P."/>
            <person name="Paul Ross R."/>
            <person name="Yang R."/>
            <person name="Briner A.E."/>
            <person name="Felis G.E."/>
            <person name="de Vos W.M."/>
            <person name="Barrangou R."/>
            <person name="Klaenhammer T.R."/>
            <person name="Caufield P.W."/>
            <person name="Cui Y."/>
            <person name="Zhang H."/>
            <person name="O'Toole P.W."/>
        </authorList>
    </citation>
    <scope>NUCLEOTIDE SEQUENCE [LARGE SCALE GENOMIC DNA]</scope>
    <source>
        <strain evidence="4 5">DSM 19682</strain>
    </source>
</reference>
<dbReference type="STRING" id="1423775.FD03_GL001493"/>
<dbReference type="Proteomes" id="UP000051248">
    <property type="component" value="Unassembled WGS sequence"/>
</dbReference>
<accession>A0A0R1KE12</accession>
<evidence type="ECO:0000259" key="3">
    <source>
        <dbReference type="Pfam" id="PF03217"/>
    </source>
</evidence>
<proteinExistence type="predicted"/>
<dbReference type="Pfam" id="PF03382">
    <property type="entry name" value="DUF285"/>
    <property type="match status" value="1"/>
</dbReference>
<feature type="transmembrane region" description="Helical" evidence="2">
    <location>
        <begin position="22"/>
        <end position="42"/>
    </location>
</feature>
<dbReference type="InterPro" id="IPR005046">
    <property type="entry name" value="DUF285"/>
</dbReference>
<feature type="region of interest" description="Disordered" evidence="1">
    <location>
        <begin position="178"/>
        <end position="198"/>
    </location>
</feature>
<dbReference type="EMBL" id="AZDZ01000019">
    <property type="protein sequence ID" value="KRK79129.1"/>
    <property type="molecule type" value="Genomic_DNA"/>
</dbReference>
<evidence type="ECO:0000313" key="4">
    <source>
        <dbReference type="EMBL" id="KRK79129.1"/>
    </source>
</evidence>
<dbReference type="PATRIC" id="fig|1423775.4.peg.1523"/>
<name>A0A0R1KE12_9LACO</name>
<dbReference type="InterPro" id="IPR024968">
    <property type="entry name" value="SlpA_C_lactobacillus"/>
</dbReference>
<dbReference type="Gene3D" id="3.80.10.10">
    <property type="entry name" value="Ribonuclease Inhibitor"/>
    <property type="match status" value="1"/>
</dbReference>
<feature type="compositionally biased region" description="Low complexity" evidence="1">
    <location>
        <begin position="51"/>
        <end position="66"/>
    </location>
</feature>
<comment type="caution">
    <text evidence="4">The sequence shown here is derived from an EMBL/GenBank/DDBJ whole genome shotgun (WGS) entry which is preliminary data.</text>
</comment>
<feature type="region of interest" description="Disordered" evidence="1">
    <location>
        <begin position="50"/>
        <end position="72"/>
    </location>
</feature>
<dbReference type="InterPro" id="IPR032675">
    <property type="entry name" value="LRR_dom_sf"/>
</dbReference>
<keyword evidence="2" id="KW-0812">Transmembrane</keyword>
<protein>
    <recommendedName>
        <fullName evidence="3">S-layer protein C-terminal domain-containing protein</fullName>
    </recommendedName>
</protein>
<sequence length="1037" mass="112507">MQLKHDQNAVVKKKLIKSGKKWVVVSTLSFVGLLLGGAVTGLDVHADAVGTSDTTSSDLTTTSNPNDDSKQVQSVTANVTISSNMGDVTVNNVTGNVGQTLTVNVPAKAGYRVDKSTVVANVNANGTITTNESINYTATELENVQDGVDPNGQNPADSDNNVTEESKAVAIPVAASAQVTPQPAADSEPATTTNNLDDGGQFGTSKWYIDGNKTLHIGAGELGTPRDTYWYQSQHRNEITSVKIDKGVVANVASSDLFSNLISVTSIDGIENLDTSNAARMYSMFINDKKLTTLDLSKWDTSNVTNTQSMFNGMTSLKSLDVSSFDTSKDNQMANMFNGMTHLQKLNLSSFNTGNVTDMSYMFSGDSSLEELIIDPDKFNTSNVITMAYMFKGMTKLKNIDTSKFDTSKVRSTFEMFDGDAALKSLDLSSFDTRNLAGQGQFVNGMFSGTNLYEIKFNEYTGSNFQAGLDYGDWQAVGAGTESNKISGLGIMNRYEKMPAVTETYVRPISGPLLVPTSYSDGKKGEPISSDISVFPGDKFTTNVTVPAVKGYTPYKNGTEKLIANTDGNYTALISGTVKELNDFTATDSILYKKDIQTATGELEIPTTYDDKKQTGFLEIPEVSGVYGSNDNSVDISSYPIPANYTTDTKSVGYSVDADGKITANDKILYKRLQATPQDLTVTTHYNDGTPDGQITIPNVTGSYGSTDDAYDISTYTPQTGYSTTDNTIPISIDSQGNITTTGVVNYTKNAPESIIADVTIKTSQGPQVVKDVKGVPGKTIQVDVPPIEGYTPDKTQVTVTVNDDGITVNDPDVAGYVTYTKNPTSNGGATTPTSTITDVNIDVATFADQPAARLYDSNGNLITNRALQPNTGWFADKKLSKNGISYYRVATDEWVKMDDVYVYTPNNKYVETYNDSSKDVFNAHQKQISRQLRSDSDWITDVYTYMNGTKYYRISSNEFVSANDAFEYTPVNAIVQTNNYNTTVYDEYGNAVTNRQLAAKSSWKTDKTATINGQTMYRVATNEWIKATDVSNVKEQ</sequence>
<dbReference type="AlphaFoldDB" id="A0A0R1KE12"/>
<feature type="domain" description="S-layer protein C-terminal" evidence="3">
    <location>
        <begin position="981"/>
        <end position="1028"/>
    </location>
</feature>
<dbReference type="InterPro" id="IPR011889">
    <property type="entry name" value="Liste_lipo_26"/>
</dbReference>
<gene>
    <name evidence="4" type="ORF">FD03_GL001493</name>
</gene>
<evidence type="ECO:0000256" key="2">
    <source>
        <dbReference type="SAM" id="Phobius"/>
    </source>
</evidence>
<dbReference type="eggNOG" id="COG4886">
    <property type="taxonomic scope" value="Bacteria"/>
</dbReference>